<dbReference type="AlphaFoldDB" id="A0A0V0R0C9"/>
<dbReference type="InParanoid" id="A0A0V0R0C9"/>
<reference evidence="2 3" key="1">
    <citation type="journal article" date="2015" name="Sci. Rep.">
        <title>Genome of the facultative scuticociliatosis pathogen Pseudocohnilembus persalinus provides insight into its virulence through horizontal gene transfer.</title>
        <authorList>
            <person name="Xiong J."/>
            <person name="Wang G."/>
            <person name="Cheng J."/>
            <person name="Tian M."/>
            <person name="Pan X."/>
            <person name="Warren A."/>
            <person name="Jiang C."/>
            <person name="Yuan D."/>
            <person name="Miao W."/>
        </authorList>
    </citation>
    <scope>NUCLEOTIDE SEQUENCE [LARGE SCALE GENOMIC DNA]</scope>
    <source>
        <strain evidence="2">36N120E</strain>
    </source>
</reference>
<dbReference type="Proteomes" id="UP000054937">
    <property type="component" value="Unassembled WGS sequence"/>
</dbReference>
<evidence type="ECO:0000256" key="1">
    <source>
        <dbReference type="SAM" id="Coils"/>
    </source>
</evidence>
<sequence length="183" mass="22040">MAGLTYYLIKTRIELKNNQNSINFRNQIQQLQRQQNELEKCMIFQDKKGTLLNKKMEQLQYDTNQKQFQQFQLLNNKINQQHDDQIKAFKNLQNQQSSFQSYYNSQLNTFKNNNNNIKYNEDMKNLKAELYTQIKDSHQNLSGQIKQVQNKYGQEIVSQENRYESKLKQLQQQLRNIGLRVHL</sequence>
<gene>
    <name evidence="2" type="ORF">PPERSA_06168</name>
</gene>
<comment type="caution">
    <text evidence="2">The sequence shown here is derived from an EMBL/GenBank/DDBJ whole genome shotgun (WGS) entry which is preliminary data.</text>
</comment>
<keyword evidence="3" id="KW-1185">Reference proteome</keyword>
<organism evidence="2 3">
    <name type="scientific">Pseudocohnilembus persalinus</name>
    <name type="common">Ciliate</name>
    <dbReference type="NCBI Taxonomy" id="266149"/>
    <lineage>
        <taxon>Eukaryota</taxon>
        <taxon>Sar</taxon>
        <taxon>Alveolata</taxon>
        <taxon>Ciliophora</taxon>
        <taxon>Intramacronucleata</taxon>
        <taxon>Oligohymenophorea</taxon>
        <taxon>Scuticociliatia</taxon>
        <taxon>Philasterida</taxon>
        <taxon>Pseudocohnilembidae</taxon>
        <taxon>Pseudocohnilembus</taxon>
    </lineage>
</organism>
<evidence type="ECO:0000313" key="3">
    <source>
        <dbReference type="Proteomes" id="UP000054937"/>
    </source>
</evidence>
<protein>
    <submittedName>
        <fullName evidence="2">Uncharacterized protein</fullName>
    </submittedName>
</protein>
<feature type="coiled-coil region" evidence="1">
    <location>
        <begin position="131"/>
        <end position="180"/>
    </location>
</feature>
<evidence type="ECO:0000313" key="2">
    <source>
        <dbReference type="EMBL" id="KRX07990.1"/>
    </source>
</evidence>
<keyword evidence="1" id="KW-0175">Coiled coil</keyword>
<name>A0A0V0R0C9_PSEPJ</name>
<dbReference type="EMBL" id="LDAU01000076">
    <property type="protein sequence ID" value="KRX07990.1"/>
    <property type="molecule type" value="Genomic_DNA"/>
</dbReference>
<accession>A0A0V0R0C9</accession>
<proteinExistence type="predicted"/>